<evidence type="ECO:0000313" key="6">
    <source>
        <dbReference type="EMBL" id="KAH9361494.1"/>
    </source>
</evidence>
<dbReference type="VEuPathDB" id="VectorBase:HLOH_060333"/>
<accession>A0A9J6F794</accession>
<feature type="compositionally biased region" description="Polar residues" evidence="4">
    <location>
        <begin position="171"/>
        <end position="181"/>
    </location>
</feature>
<name>A0A9J6F794_HAELO</name>
<dbReference type="Proteomes" id="UP000821853">
    <property type="component" value="Chromosome 1"/>
</dbReference>
<feature type="region of interest" description="Disordered" evidence="4">
    <location>
        <begin position="166"/>
        <end position="193"/>
    </location>
</feature>
<dbReference type="OrthoDB" id="68090at2759"/>
<dbReference type="GO" id="GO:0070628">
    <property type="term" value="F:proteasome binding"/>
    <property type="evidence" value="ECO:0007669"/>
    <property type="project" value="InterPro"/>
</dbReference>
<reference evidence="6 7" key="1">
    <citation type="journal article" date="2020" name="Cell">
        <title>Large-Scale Comparative Analyses of Tick Genomes Elucidate Their Genetic Diversity and Vector Capacities.</title>
        <authorList>
            <consortium name="Tick Genome and Microbiome Consortium (TIGMIC)"/>
            <person name="Jia N."/>
            <person name="Wang J."/>
            <person name="Shi W."/>
            <person name="Du L."/>
            <person name="Sun Y."/>
            <person name="Zhan W."/>
            <person name="Jiang J.F."/>
            <person name="Wang Q."/>
            <person name="Zhang B."/>
            <person name="Ji P."/>
            <person name="Bell-Sakyi L."/>
            <person name="Cui X.M."/>
            <person name="Yuan T.T."/>
            <person name="Jiang B.G."/>
            <person name="Yang W.F."/>
            <person name="Lam T.T."/>
            <person name="Chang Q.C."/>
            <person name="Ding S.J."/>
            <person name="Wang X.J."/>
            <person name="Zhu J.G."/>
            <person name="Ruan X.D."/>
            <person name="Zhao L."/>
            <person name="Wei J.T."/>
            <person name="Ye R.Z."/>
            <person name="Que T.C."/>
            <person name="Du C.H."/>
            <person name="Zhou Y.H."/>
            <person name="Cheng J.X."/>
            <person name="Dai P.F."/>
            <person name="Guo W.B."/>
            <person name="Han X.H."/>
            <person name="Huang E.J."/>
            <person name="Li L.F."/>
            <person name="Wei W."/>
            <person name="Gao Y.C."/>
            <person name="Liu J.Z."/>
            <person name="Shao H.Z."/>
            <person name="Wang X."/>
            <person name="Wang C.C."/>
            <person name="Yang T.C."/>
            <person name="Huo Q.B."/>
            <person name="Li W."/>
            <person name="Chen H.Y."/>
            <person name="Chen S.E."/>
            <person name="Zhou L.G."/>
            <person name="Ni X.B."/>
            <person name="Tian J.H."/>
            <person name="Sheng Y."/>
            <person name="Liu T."/>
            <person name="Pan Y.S."/>
            <person name="Xia L.Y."/>
            <person name="Li J."/>
            <person name="Zhao F."/>
            <person name="Cao W.C."/>
        </authorList>
    </citation>
    <scope>NUCLEOTIDE SEQUENCE [LARGE SCALE GENOMIC DNA]</scope>
    <source>
        <strain evidence="6">HaeL-2018</strain>
    </source>
</reference>
<dbReference type="GO" id="GO:0000502">
    <property type="term" value="C:proteasome complex"/>
    <property type="evidence" value="ECO:0007669"/>
    <property type="project" value="UniProtKB-KW"/>
</dbReference>
<gene>
    <name evidence="6" type="ORF">HPB48_013194</name>
</gene>
<dbReference type="EMBL" id="JABSTR010000001">
    <property type="protein sequence ID" value="KAH9361494.1"/>
    <property type="molecule type" value="Genomic_DNA"/>
</dbReference>
<dbReference type="InterPro" id="IPR045128">
    <property type="entry name" value="PI31-like"/>
</dbReference>
<dbReference type="PANTHER" id="PTHR13266:SF1">
    <property type="entry name" value="PROTEASOME INHIBITOR PI31 SUBUNIT"/>
    <property type="match status" value="1"/>
</dbReference>
<evidence type="ECO:0000256" key="2">
    <source>
        <dbReference type="ARBA" id="ARBA00015575"/>
    </source>
</evidence>
<dbReference type="GO" id="GO:0043161">
    <property type="term" value="P:proteasome-mediated ubiquitin-dependent protein catabolic process"/>
    <property type="evidence" value="ECO:0007669"/>
    <property type="project" value="InterPro"/>
</dbReference>
<dbReference type="Pfam" id="PF11566">
    <property type="entry name" value="PI31_Prot_N"/>
    <property type="match status" value="1"/>
</dbReference>
<evidence type="ECO:0000256" key="4">
    <source>
        <dbReference type="SAM" id="MobiDB-lite"/>
    </source>
</evidence>
<evidence type="ECO:0000313" key="7">
    <source>
        <dbReference type="Proteomes" id="UP000821853"/>
    </source>
</evidence>
<keyword evidence="3" id="KW-0647">Proteasome</keyword>
<dbReference type="InterPro" id="IPR021625">
    <property type="entry name" value="PI31_Prot_N"/>
</dbReference>
<evidence type="ECO:0000259" key="5">
    <source>
        <dbReference type="Pfam" id="PF11566"/>
    </source>
</evidence>
<comment type="caution">
    <text evidence="6">The sequence shown here is derived from an EMBL/GenBank/DDBJ whole genome shotgun (WGS) entry which is preliminary data.</text>
</comment>
<evidence type="ECO:0000256" key="1">
    <source>
        <dbReference type="ARBA" id="ARBA00006405"/>
    </source>
</evidence>
<dbReference type="OMA" id="PFGFPDI"/>
<dbReference type="PANTHER" id="PTHR13266">
    <property type="entry name" value="PROTEASOME INHIBITOR"/>
    <property type="match status" value="1"/>
</dbReference>
<comment type="similarity">
    <text evidence="1">Belongs to the proteasome inhibitor PI31 family.</text>
</comment>
<organism evidence="6 7">
    <name type="scientific">Haemaphysalis longicornis</name>
    <name type="common">Bush tick</name>
    <dbReference type="NCBI Taxonomy" id="44386"/>
    <lineage>
        <taxon>Eukaryota</taxon>
        <taxon>Metazoa</taxon>
        <taxon>Ecdysozoa</taxon>
        <taxon>Arthropoda</taxon>
        <taxon>Chelicerata</taxon>
        <taxon>Arachnida</taxon>
        <taxon>Acari</taxon>
        <taxon>Parasitiformes</taxon>
        <taxon>Ixodida</taxon>
        <taxon>Ixodoidea</taxon>
        <taxon>Ixodidae</taxon>
        <taxon>Haemaphysalinae</taxon>
        <taxon>Haemaphysalis</taxon>
    </lineage>
</organism>
<keyword evidence="7" id="KW-1185">Reference proteome</keyword>
<dbReference type="Gene3D" id="3.40.1000.30">
    <property type="match status" value="1"/>
</dbReference>
<protein>
    <recommendedName>
        <fullName evidence="2">Proteasome inhibitor PI31 subunit</fullName>
    </recommendedName>
</protein>
<dbReference type="GO" id="GO:0004866">
    <property type="term" value="F:endopeptidase inhibitor activity"/>
    <property type="evidence" value="ECO:0007669"/>
    <property type="project" value="InterPro"/>
</dbReference>
<sequence>MSSTGGARGPSGYEKYFALELTFKSCAEALKSKADALVLLVHYLLVRSGKRCVGTTEEWKDSEQSTELLPSDWNANQTVYTIRYISPQSGARYLLKVLPADGFLLINVVHVQKEKTASTNLNIGKFVTDEFADFRRAYTNLDSAVAKVTREVVAALESMESGADAAASVREASSTTSQDNNPLHVPSRQPGMEWYPTGQEPGRLGQRDLDPFYQGGPGGGMIMDPRQIPRPHHSDPGVGIPGLPRYCEALLVRGS</sequence>
<evidence type="ECO:0000256" key="3">
    <source>
        <dbReference type="ARBA" id="ARBA00022942"/>
    </source>
</evidence>
<dbReference type="AlphaFoldDB" id="A0A9J6F794"/>
<proteinExistence type="inferred from homology"/>
<feature type="domain" description="PI31 proteasome regulator N-terminal" evidence="5">
    <location>
        <begin position="29"/>
        <end position="152"/>
    </location>
</feature>